<evidence type="ECO:0000256" key="3">
    <source>
        <dbReference type="SAM" id="MobiDB-lite"/>
    </source>
</evidence>
<gene>
    <name evidence="5" type="ORF">OJF2_37660</name>
</gene>
<dbReference type="EMBL" id="CP042997">
    <property type="protein sequence ID" value="QEH35219.1"/>
    <property type="molecule type" value="Genomic_DNA"/>
</dbReference>
<evidence type="ECO:0000313" key="5">
    <source>
        <dbReference type="EMBL" id="QEH35219.1"/>
    </source>
</evidence>
<dbReference type="InterPro" id="IPR036013">
    <property type="entry name" value="Band_7/SPFH_dom_sf"/>
</dbReference>
<dbReference type="SMART" id="SM00244">
    <property type="entry name" value="PHB"/>
    <property type="match status" value="1"/>
</dbReference>
<feature type="compositionally biased region" description="Basic residues" evidence="3">
    <location>
        <begin position="287"/>
        <end position="297"/>
    </location>
</feature>
<dbReference type="PANTHER" id="PTHR10264:SF19">
    <property type="entry name" value="AT06885P-RELATED"/>
    <property type="match status" value="1"/>
</dbReference>
<dbReference type="PANTHER" id="PTHR10264">
    <property type="entry name" value="BAND 7 PROTEIN-RELATED"/>
    <property type="match status" value="1"/>
</dbReference>
<organism evidence="5 6">
    <name type="scientific">Aquisphaera giovannonii</name>
    <dbReference type="NCBI Taxonomy" id="406548"/>
    <lineage>
        <taxon>Bacteria</taxon>
        <taxon>Pseudomonadati</taxon>
        <taxon>Planctomycetota</taxon>
        <taxon>Planctomycetia</taxon>
        <taxon>Isosphaerales</taxon>
        <taxon>Isosphaeraceae</taxon>
        <taxon>Aquisphaera</taxon>
    </lineage>
</organism>
<comment type="similarity">
    <text evidence="2">Belongs to the band 7/mec-2 family.</text>
</comment>
<proteinExistence type="inferred from homology"/>
<dbReference type="SUPFAM" id="SSF117892">
    <property type="entry name" value="Band 7/SPFH domain"/>
    <property type="match status" value="1"/>
</dbReference>
<evidence type="ECO:0000313" key="6">
    <source>
        <dbReference type="Proteomes" id="UP000324233"/>
    </source>
</evidence>
<keyword evidence="5" id="KW-0378">Hydrolase</keyword>
<evidence type="ECO:0000256" key="2">
    <source>
        <dbReference type="ARBA" id="ARBA00008164"/>
    </source>
</evidence>
<name>A0A5B9W4R2_9BACT</name>
<dbReference type="RefSeq" id="WP_148595050.1">
    <property type="nucleotide sequence ID" value="NZ_CP042997.1"/>
</dbReference>
<reference evidence="5 6" key="1">
    <citation type="submission" date="2019-08" db="EMBL/GenBank/DDBJ databases">
        <title>Deep-cultivation of Planctomycetes and their phenomic and genomic characterization uncovers novel biology.</title>
        <authorList>
            <person name="Wiegand S."/>
            <person name="Jogler M."/>
            <person name="Boedeker C."/>
            <person name="Pinto D."/>
            <person name="Vollmers J."/>
            <person name="Rivas-Marin E."/>
            <person name="Kohn T."/>
            <person name="Peeters S.H."/>
            <person name="Heuer A."/>
            <person name="Rast P."/>
            <person name="Oberbeckmann S."/>
            <person name="Bunk B."/>
            <person name="Jeske O."/>
            <person name="Meyerdierks A."/>
            <person name="Storesund J.E."/>
            <person name="Kallscheuer N."/>
            <person name="Luecker S."/>
            <person name="Lage O.M."/>
            <person name="Pohl T."/>
            <person name="Merkel B.J."/>
            <person name="Hornburger P."/>
            <person name="Mueller R.-W."/>
            <person name="Bruemmer F."/>
            <person name="Labrenz M."/>
            <person name="Spormann A.M."/>
            <person name="Op den Camp H."/>
            <person name="Overmann J."/>
            <person name="Amann R."/>
            <person name="Jetten M.S.M."/>
            <person name="Mascher T."/>
            <person name="Medema M.H."/>
            <person name="Devos D.P."/>
            <person name="Kaster A.-K."/>
            <person name="Ovreas L."/>
            <person name="Rohde M."/>
            <person name="Galperin M.Y."/>
            <person name="Jogler C."/>
        </authorList>
    </citation>
    <scope>NUCLEOTIDE SEQUENCE [LARGE SCALE GENOMIC DNA]</scope>
    <source>
        <strain evidence="5 6">OJF2</strain>
    </source>
</reference>
<dbReference type="Gene3D" id="3.30.479.30">
    <property type="entry name" value="Band 7 domain"/>
    <property type="match status" value="1"/>
</dbReference>
<accession>A0A5B9W4R2</accession>
<dbReference type="InterPro" id="IPR001107">
    <property type="entry name" value="Band_7"/>
</dbReference>
<keyword evidence="6" id="KW-1185">Reference proteome</keyword>
<dbReference type="InterPro" id="IPR043202">
    <property type="entry name" value="Band-7_stomatin-like"/>
</dbReference>
<sequence>MSRSDLLQIPLMILGAAWHLILRQAREHPWTVAVALYGAARAFGIMIQSGHRGVLFRWGKAVGELEPGFHWLIPLVHGVRTTPVRSVTIHLPGQKVMTADGLVYDVSVSVVYRVEDATRALTLVDDVDAGCRAAIPIVVAEVLRARDQAQLVERASLDRELSDRMGAWIARWGLVVEQAGFTSIAPDKGALRTTQLRSRTTERARALRDLIDGGLDAESALVMLGSERQPVAKSSRPYHARARRPARAARARRAMQKPAAPPSPAKPADASPSAGPTATKTATPTPKRPKAPRRRKG</sequence>
<feature type="domain" description="Band 7" evidence="4">
    <location>
        <begin position="43"/>
        <end position="198"/>
    </location>
</feature>
<dbReference type="GO" id="GO:0005886">
    <property type="term" value="C:plasma membrane"/>
    <property type="evidence" value="ECO:0007669"/>
    <property type="project" value="InterPro"/>
</dbReference>
<protein>
    <submittedName>
        <fullName evidence="5">FtsH protease regulator HflK</fullName>
    </submittedName>
</protein>
<feature type="compositionally biased region" description="Basic residues" evidence="3">
    <location>
        <begin position="236"/>
        <end position="255"/>
    </location>
</feature>
<evidence type="ECO:0000259" key="4">
    <source>
        <dbReference type="SMART" id="SM00244"/>
    </source>
</evidence>
<comment type="subcellular location">
    <subcellularLocation>
        <location evidence="1">Membrane</location>
        <topology evidence="1">Single-pass membrane protein</topology>
    </subcellularLocation>
</comment>
<feature type="region of interest" description="Disordered" evidence="3">
    <location>
        <begin position="226"/>
        <end position="297"/>
    </location>
</feature>
<keyword evidence="5" id="KW-0645">Protease</keyword>
<dbReference type="GO" id="GO:0008233">
    <property type="term" value="F:peptidase activity"/>
    <property type="evidence" value="ECO:0007669"/>
    <property type="project" value="UniProtKB-KW"/>
</dbReference>
<dbReference type="Pfam" id="PF01145">
    <property type="entry name" value="Band_7"/>
    <property type="match status" value="1"/>
</dbReference>
<dbReference type="AlphaFoldDB" id="A0A5B9W4R2"/>
<evidence type="ECO:0000256" key="1">
    <source>
        <dbReference type="ARBA" id="ARBA00004167"/>
    </source>
</evidence>
<dbReference type="OrthoDB" id="271315at2"/>
<dbReference type="Proteomes" id="UP000324233">
    <property type="component" value="Chromosome"/>
</dbReference>
<dbReference type="KEGG" id="agv:OJF2_37660"/>
<feature type="compositionally biased region" description="Low complexity" evidence="3">
    <location>
        <begin position="266"/>
        <end position="285"/>
    </location>
</feature>
<dbReference type="GO" id="GO:0006508">
    <property type="term" value="P:proteolysis"/>
    <property type="evidence" value="ECO:0007669"/>
    <property type="project" value="UniProtKB-KW"/>
</dbReference>